<keyword evidence="4" id="KW-0418">Kinase</keyword>
<dbReference type="HOGENOM" id="CLU_2461054_0_0_1"/>
<evidence type="ECO:0000259" key="6">
    <source>
        <dbReference type="PROSITE" id="PS50011"/>
    </source>
</evidence>
<dbReference type="PROSITE" id="PS50011">
    <property type="entry name" value="PROTEIN_KINASE_DOM"/>
    <property type="match status" value="1"/>
</dbReference>
<dbReference type="CTD" id="20195984"/>
<keyword evidence="9" id="KW-1185">Reference proteome</keyword>
<dbReference type="GO" id="GO:0005524">
    <property type="term" value="F:ATP binding"/>
    <property type="evidence" value="ECO:0007669"/>
    <property type="project" value="UniProtKB-KW"/>
</dbReference>
<reference evidence="8" key="3">
    <citation type="submission" date="2015-06" db="UniProtKB">
        <authorList>
            <consortium name="EnsemblMetazoa"/>
        </authorList>
    </citation>
    <scope>IDENTIFICATION</scope>
</reference>
<proteinExistence type="predicted"/>
<keyword evidence="3" id="KW-0547">Nucleotide-binding</keyword>
<evidence type="ECO:0000256" key="4">
    <source>
        <dbReference type="ARBA" id="ARBA00022777"/>
    </source>
</evidence>
<dbReference type="GeneID" id="20195984"/>
<dbReference type="EMBL" id="AMQM01002808">
    <property type="status" value="NOT_ANNOTATED_CDS"/>
    <property type="molecule type" value="Genomic_DNA"/>
</dbReference>
<dbReference type="InterPro" id="IPR008271">
    <property type="entry name" value="Ser/Thr_kinase_AS"/>
</dbReference>
<name>T1EHD4_HELRO</name>
<dbReference type="Pfam" id="PF00069">
    <property type="entry name" value="Pkinase"/>
    <property type="match status" value="1"/>
</dbReference>
<dbReference type="PANTHER" id="PTHR24353">
    <property type="entry name" value="CYCLIC NUCLEOTIDE-DEPENDENT PROTEIN KINASE"/>
    <property type="match status" value="1"/>
</dbReference>
<dbReference type="STRING" id="6412.T1EHD4"/>
<dbReference type="InParanoid" id="T1EHD4"/>
<keyword evidence="1" id="KW-0723">Serine/threonine-protein kinase</keyword>
<dbReference type="AlphaFoldDB" id="T1EHD4"/>
<dbReference type="PANTHER" id="PTHR24353:SF147">
    <property type="entry name" value="CGMP-DEPENDENT SERINE_THREONIN PROTEIN KINASE-RELATED"/>
    <property type="match status" value="1"/>
</dbReference>
<dbReference type="EnsemblMetazoa" id="HelroT127248">
    <property type="protein sequence ID" value="HelroP127248"/>
    <property type="gene ID" value="HelroG127248"/>
</dbReference>
<protein>
    <recommendedName>
        <fullName evidence="6">Protein kinase domain-containing protein</fullName>
    </recommendedName>
</protein>
<dbReference type="EMBL" id="KB095858">
    <property type="protein sequence ID" value="ESO11059.1"/>
    <property type="molecule type" value="Genomic_DNA"/>
</dbReference>
<evidence type="ECO:0000313" key="8">
    <source>
        <dbReference type="EnsemblMetazoa" id="HelroP127248"/>
    </source>
</evidence>
<dbReference type="Proteomes" id="UP000015101">
    <property type="component" value="Unassembled WGS sequence"/>
</dbReference>
<evidence type="ECO:0000256" key="3">
    <source>
        <dbReference type="ARBA" id="ARBA00022741"/>
    </source>
</evidence>
<evidence type="ECO:0000256" key="2">
    <source>
        <dbReference type="ARBA" id="ARBA00022679"/>
    </source>
</evidence>
<sequence length="89" mass="10275">KHPFIVSMYDCMQNNNQVFFIMEYIPGGSLKEHLIKCVMFNELETAFYSGCALLAINHLHSLDIAHRDIKLENFILDCCGYAKLVDFDL</sequence>
<evidence type="ECO:0000256" key="1">
    <source>
        <dbReference type="ARBA" id="ARBA00022527"/>
    </source>
</evidence>
<dbReference type="InterPro" id="IPR000719">
    <property type="entry name" value="Prot_kinase_dom"/>
</dbReference>
<evidence type="ECO:0000313" key="9">
    <source>
        <dbReference type="Proteomes" id="UP000015101"/>
    </source>
</evidence>
<keyword evidence="2" id="KW-0808">Transferase</keyword>
<feature type="domain" description="Protein kinase" evidence="6">
    <location>
        <begin position="1"/>
        <end position="89"/>
    </location>
</feature>
<dbReference type="SUPFAM" id="SSF56112">
    <property type="entry name" value="Protein kinase-like (PK-like)"/>
    <property type="match status" value="1"/>
</dbReference>
<dbReference type="GO" id="GO:0004674">
    <property type="term" value="F:protein serine/threonine kinase activity"/>
    <property type="evidence" value="ECO:0007669"/>
    <property type="project" value="UniProtKB-KW"/>
</dbReference>
<keyword evidence="5" id="KW-0067">ATP-binding</keyword>
<dbReference type="OrthoDB" id="193931at2759"/>
<evidence type="ECO:0000313" key="7">
    <source>
        <dbReference type="EMBL" id="ESO11059.1"/>
    </source>
</evidence>
<dbReference type="InterPro" id="IPR011009">
    <property type="entry name" value="Kinase-like_dom_sf"/>
</dbReference>
<dbReference type="PROSITE" id="PS00108">
    <property type="entry name" value="PROTEIN_KINASE_ST"/>
    <property type="match status" value="1"/>
</dbReference>
<reference evidence="7 9" key="2">
    <citation type="journal article" date="2013" name="Nature">
        <title>Insights into bilaterian evolution from three spiralian genomes.</title>
        <authorList>
            <person name="Simakov O."/>
            <person name="Marletaz F."/>
            <person name="Cho S.J."/>
            <person name="Edsinger-Gonzales E."/>
            <person name="Havlak P."/>
            <person name="Hellsten U."/>
            <person name="Kuo D.H."/>
            <person name="Larsson T."/>
            <person name="Lv J."/>
            <person name="Arendt D."/>
            <person name="Savage R."/>
            <person name="Osoegawa K."/>
            <person name="de Jong P."/>
            <person name="Grimwood J."/>
            <person name="Chapman J.A."/>
            <person name="Shapiro H."/>
            <person name="Aerts A."/>
            <person name="Otillar R.P."/>
            <person name="Terry A.Y."/>
            <person name="Boore J.L."/>
            <person name="Grigoriev I.V."/>
            <person name="Lindberg D.R."/>
            <person name="Seaver E.C."/>
            <person name="Weisblat D.A."/>
            <person name="Putnam N.H."/>
            <person name="Rokhsar D.S."/>
        </authorList>
    </citation>
    <scope>NUCLEOTIDE SEQUENCE</scope>
</reference>
<organism evidence="8 9">
    <name type="scientific">Helobdella robusta</name>
    <name type="common">Californian leech</name>
    <dbReference type="NCBI Taxonomy" id="6412"/>
    <lineage>
        <taxon>Eukaryota</taxon>
        <taxon>Metazoa</taxon>
        <taxon>Spiralia</taxon>
        <taxon>Lophotrochozoa</taxon>
        <taxon>Annelida</taxon>
        <taxon>Clitellata</taxon>
        <taxon>Hirudinea</taxon>
        <taxon>Rhynchobdellida</taxon>
        <taxon>Glossiphoniidae</taxon>
        <taxon>Helobdella</taxon>
    </lineage>
</organism>
<dbReference type="Gene3D" id="3.30.200.20">
    <property type="entry name" value="Phosphorylase Kinase, domain 1"/>
    <property type="match status" value="1"/>
</dbReference>
<reference evidence="9" key="1">
    <citation type="submission" date="2012-12" db="EMBL/GenBank/DDBJ databases">
        <authorList>
            <person name="Hellsten U."/>
            <person name="Grimwood J."/>
            <person name="Chapman J.A."/>
            <person name="Shapiro H."/>
            <person name="Aerts A."/>
            <person name="Otillar R.P."/>
            <person name="Terry A.Y."/>
            <person name="Boore J.L."/>
            <person name="Simakov O."/>
            <person name="Marletaz F."/>
            <person name="Cho S.-J."/>
            <person name="Edsinger-Gonzales E."/>
            <person name="Havlak P."/>
            <person name="Kuo D.-H."/>
            <person name="Larsson T."/>
            <person name="Lv J."/>
            <person name="Arendt D."/>
            <person name="Savage R."/>
            <person name="Osoegawa K."/>
            <person name="de Jong P."/>
            <person name="Lindberg D.R."/>
            <person name="Seaver E.C."/>
            <person name="Weisblat D.A."/>
            <person name="Putnam N.H."/>
            <person name="Grigoriev I.V."/>
            <person name="Rokhsar D.S."/>
        </authorList>
    </citation>
    <scope>NUCLEOTIDE SEQUENCE</scope>
</reference>
<dbReference type="eggNOG" id="KOG0694">
    <property type="taxonomic scope" value="Eukaryota"/>
</dbReference>
<accession>T1EHD4</accession>
<dbReference type="RefSeq" id="XP_009011328.1">
    <property type="nucleotide sequence ID" value="XM_009013080.1"/>
</dbReference>
<evidence type="ECO:0000256" key="5">
    <source>
        <dbReference type="ARBA" id="ARBA00022840"/>
    </source>
</evidence>
<dbReference type="OMA" id="RRKTHIC"/>
<gene>
    <name evidence="8" type="primary">20195984</name>
    <name evidence="7" type="ORF">HELRODRAFT_127248</name>
</gene>
<dbReference type="KEGG" id="hro:HELRODRAFT_127248"/>
<dbReference type="Gene3D" id="1.10.510.10">
    <property type="entry name" value="Transferase(Phosphotransferase) domain 1"/>
    <property type="match status" value="1"/>
</dbReference>